<name>M1DL67_SOLTU</name>
<protein>
    <submittedName>
        <fullName evidence="2">Uncharacterized protein</fullName>
    </submittedName>
</protein>
<keyword evidence="3" id="KW-1185">Reference proteome</keyword>
<sequence length="74" mass="8616">MVLFQERRETPFLFPNCISSSEKSQDMAPRREYVRRNAGENVEQETQQAPQETHLEVPHVPINPLVKQVTNPEL</sequence>
<dbReference type="HOGENOM" id="CLU_2692584_0_0_1"/>
<evidence type="ECO:0000313" key="2">
    <source>
        <dbReference type="EnsemblPlants" id="PGSC0003DMT400090792"/>
    </source>
</evidence>
<dbReference type="PaxDb" id="4113-PGSC0003DMT400090792"/>
<proteinExistence type="predicted"/>
<dbReference type="AlphaFoldDB" id="M1DL67"/>
<dbReference type="Gramene" id="PGSC0003DMT400090792">
    <property type="protein sequence ID" value="PGSC0003DMT400090792"/>
    <property type="gene ID" value="PGSC0003DMG400040363"/>
</dbReference>
<dbReference type="InParanoid" id="M1DL67"/>
<dbReference type="EnsemblPlants" id="PGSC0003DMT400090792">
    <property type="protein sequence ID" value="PGSC0003DMT400090792"/>
    <property type="gene ID" value="PGSC0003DMG400040363"/>
</dbReference>
<reference evidence="3" key="1">
    <citation type="journal article" date="2011" name="Nature">
        <title>Genome sequence and analysis of the tuber crop potato.</title>
        <authorList>
            <consortium name="The Potato Genome Sequencing Consortium"/>
        </authorList>
    </citation>
    <scope>NUCLEOTIDE SEQUENCE [LARGE SCALE GENOMIC DNA]</scope>
    <source>
        <strain evidence="3">cv. DM1-3 516 R44</strain>
    </source>
</reference>
<evidence type="ECO:0000256" key="1">
    <source>
        <dbReference type="SAM" id="MobiDB-lite"/>
    </source>
</evidence>
<dbReference type="Proteomes" id="UP000011115">
    <property type="component" value="Unassembled WGS sequence"/>
</dbReference>
<evidence type="ECO:0000313" key="3">
    <source>
        <dbReference type="Proteomes" id="UP000011115"/>
    </source>
</evidence>
<accession>M1DL67</accession>
<organism evidence="2 3">
    <name type="scientific">Solanum tuberosum</name>
    <name type="common">Potato</name>
    <dbReference type="NCBI Taxonomy" id="4113"/>
    <lineage>
        <taxon>Eukaryota</taxon>
        <taxon>Viridiplantae</taxon>
        <taxon>Streptophyta</taxon>
        <taxon>Embryophyta</taxon>
        <taxon>Tracheophyta</taxon>
        <taxon>Spermatophyta</taxon>
        <taxon>Magnoliopsida</taxon>
        <taxon>eudicotyledons</taxon>
        <taxon>Gunneridae</taxon>
        <taxon>Pentapetalae</taxon>
        <taxon>asterids</taxon>
        <taxon>lamiids</taxon>
        <taxon>Solanales</taxon>
        <taxon>Solanaceae</taxon>
        <taxon>Solanoideae</taxon>
        <taxon>Solaneae</taxon>
        <taxon>Solanum</taxon>
    </lineage>
</organism>
<reference evidence="2" key="2">
    <citation type="submission" date="2015-06" db="UniProtKB">
        <authorList>
            <consortium name="EnsemblPlants"/>
        </authorList>
    </citation>
    <scope>IDENTIFICATION</scope>
    <source>
        <strain evidence="2">DM1-3 516 R44</strain>
    </source>
</reference>
<feature type="region of interest" description="Disordered" evidence="1">
    <location>
        <begin position="40"/>
        <end position="74"/>
    </location>
</feature>